<evidence type="ECO:0000256" key="3">
    <source>
        <dbReference type="ARBA" id="ARBA00022806"/>
    </source>
</evidence>
<feature type="domain" description="UvrD-like helicase C-terminal" evidence="10">
    <location>
        <begin position="265"/>
        <end position="327"/>
    </location>
</feature>
<accession>A0A1J5PFN5</accession>
<dbReference type="Gene3D" id="3.40.50.300">
    <property type="entry name" value="P-loop containing nucleotide triphosphate hydrolases"/>
    <property type="match status" value="2"/>
</dbReference>
<evidence type="ECO:0000256" key="6">
    <source>
        <dbReference type="ARBA" id="ARBA00034617"/>
    </source>
</evidence>
<keyword evidence="3 11" id="KW-0347">Helicase</keyword>
<comment type="catalytic activity">
    <reaction evidence="8">
        <text>ATP + H2O = ADP + phosphate + H(+)</text>
        <dbReference type="Rhea" id="RHEA:13065"/>
        <dbReference type="ChEBI" id="CHEBI:15377"/>
        <dbReference type="ChEBI" id="CHEBI:15378"/>
        <dbReference type="ChEBI" id="CHEBI:30616"/>
        <dbReference type="ChEBI" id="CHEBI:43474"/>
        <dbReference type="ChEBI" id="CHEBI:456216"/>
        <dbReference type="EC" id="5.6.2.4"/>
    </reaction>
</comment>
<dbReference type="EC" id="5.6.2.4" evidence="7"/>
<dbReference type="PANTHER" id="PTHR11070:SF30">
    <property type="entry name" value="F-BOX DNA HELICASE 1"/>
    <property type="match status" value="1"/>
</dbReference>
<dbReference type="GO" id="GO:0016887">
    <property type="term" value="F:ATP hydrolysis activity"/>
    <property type="evidence" value="ECO:0007669"/>
    <property type="project" value="RHEA"/>
</dbReference>
<evidence type="ECO:0000256" key="1">
    <source>
        <dbReference type="ARBA" id="ARBA00022741"/>
    </source>
</evidence>
<evidence type="ECO:0000256" key="2">
    <source>
        <dbReference type="ARBA" id="ARBA00022801"/>
    </source>
</evidence>
<dbReference type="InterPro" id="IPR000212">
    <property type="entry name" value="DNA_helicase_UvrD/REP"/>
</dbReference>
<feature type="domain" description="UvrD-like helicase ATP-binding" evidence="9">
    <location>
        <begin position="55"/>
        <end position="99"/>
    </location>
</feature>
<dbReference type="EMBL" id="MLJW01004641">
    <property type="protein sequence ID" value="OIQ69592.1"/>
    <property type="molecule type" value="Genomic_DNA"/>
</dbReference>
<evidence type="ECO:0000313" key="11">
    <source>
        <dbReference type="EMBL" id="OIQ69592.1"/>
    </source>
</evidence>
<dbReference type="GO" id="GO:0005524">
    <property type="term" value="F:ATP binding"/>
    <property type="evidence" value="ECO:0007669"/>
    <property type="project" value="UniProtKB-KW"/>
</dbReference>
<dbReference type="PANTHER" id="PTHR11070">
    <property type="entry name" value="UVRD / RECB / PCRA DNA HELICASE FAMILY MEMBER"/>
    <property type="match status" value="1"/>
</dbReference>
<dbReference type="Pfam" id="PF13361">
    <property type="entry name" value="UvrD_C"/>
    <property type="match status" value="1"/>
</dbReference>
<dbReference type="GO" id="GO:0005634">
    <property type="term" value="C:nucleus"/>
    <property type="evidence" value="ECO:0007669"/>
    <property type="project" value="TreeGrafter"/>
</dbReference>
<evidence type="ECO:0000256" key="8">
    <source>
        <dbReference type="ARBA" id="ARBA00048988"/>
    </source>
</evidence>
<gene>
    <name evidence="11" type="primary">helD_2</name>
    <name evidence="11" type="ORF">GALL_488030</name>
</gene>
<evidence type="ECO:0000256" key="4">
    <source>
        <dbReference type="ARBA" id="ARBA00022840"/>
    </source>
</evidence>
<dbReference type="GO" id="GO:0031297">
    <property type="term" value="P:replication fork processing"/>
    <property type="evidence" value="ECO:0007669"/>
    <property type="project" value="TreeGrafter"/>
</dbReference>
<evidence type="ECO:0000256" key="5">
    <source>
        <dbReference type="ARBA" id="ARBA00023235"/>
    </source>
</evidence>
<comment type="caution">
    <text evidence="11">The sequence shown here is derived from an EMBL/GenBank/DDBJ whole genome shotgun (WGS) entry which is preliminary data.</text>
</comment>
<evidence type="ECO:0000256" key="7">
    <source>
        <dbReference type="ARBA" id="ARBA00034808"/>
    </source>
</evidence>
<sequence length="347" mass="38370">MAIEDTVTVDRRGDAAIHGAKRIWTMMQDPTNATIGMLHDGYLKLFQLRRPFLPYDHILFDEAQDANPVTAAIVAAQRCAKTYVGDAHQQIYQFRGAQNAMRAIDGERFCLTQSWRFGSRVAQVANRILAEKGEESMVVGMNGQGEIAPVNTGAAFATICRTNAGVFSFAAEAASDGECLHFLGGVENYQFDRIADAWSLKGHHLAAVRDSTIRGFGTFDEMQRCAEEANDMDLRGLVRAVETYGDAIPHLIDVIKACASDAEHANQTLVTAHKSKGLEFKQVRLADDFLDLHDYPVLRQDPKQDQEQLECEINLVYVAATRALKRLQPNPKLQSLLSSPQETCSAP</sequence>
<organism evidence="11">
    <name type="scientific">mine drainage metagenome</name>
    <dbReference type="NCBI Taxonomy" id="410659"/>
    <lineage>
        <taxon>unclassified sequences</taxon>
        <taxon>metagenomes</taxon>
        <taxon>ecological metagenomes</taxon>
    </lineage>
</organism>
<dbReference type="InterPro" id="IPR027417">
    <property type="entry name" value="P-loop_NTPase"/>
</dbReference>
<evidence type="ECO:0000259" key="9">
    <source>
        <dbReference type="Pfam" id="PF00580"/>
    </source>
</evidence>
<name>A0A1J5PFN5_9ZZZZ</name>
<dbReference type="GO" id="GO:0000724">
    <property type="term" value="P:double-strand break repair via homologous recombination"/>
    <property type="evidence" value="ECO:0007669"/>
    <property type="project" value="TreeGrafter"/>
</dbReference>
<evidence type="ECO:0000259" key="10">
    <source>
        <dbReference type="Pfam" id="PF13361"/>
    </source>
</evidence>
<keyword evidence="1" id="KW-0547">Nucleotide-binding</keyword>
<keyword evidence="4" id="KW-0067">ATP-binding</keyword>
<dbReference type="GO" id="GO:0003677">
    <property type="term" value="F:DNA binding"/>
    <property type="evidence" value="ECO:0007669"/>
    <property type="project" value="InterPro"/>
</dbReference>
<keyword evidence="5" id="KW-0413">Isomerase</keyword>
<dbReference type="InterPro" id="IPR014017">
    <property type="entry name" value="DNA_helicase_UvrD-like_C"/>
</dbReference>
<protein>
    <recommendedName>
        <fullName evidence="7">DNA 3'-5' helicase</fullName>
        <ecNumber evidence="7">5.6.2.4</ecNumber>
    </recommendedName>
</protein>
<keyword evidence="2 11" id="KW-0378">Hydrolase</keyword>
<dbReference type="InterPro" id="IPR014016">
    <property type="entry name" value="UvrD-like_ATP-bd"/>
</dbReference>
<dbReference type="AlphaFoldDB" id="A0A1J5PFN5"/>
<comment type="catalytic activity">
    <reaction evidence="6">
        <text>Couples ATP hydrolysis with the unwinding of duplex DNA by translocating in the 3'-5' direction.</text>
        <dbReference type="EC" id="5.6.2.4"/>
    </reaction>
</comment>
<dbReference type="SUPFAM" id="SSF52540">
    <property type="entry name" value="P-loop containing nucleoside triphosphate hydrolases"/>
    <property type="match status" value="1"/>
</dbReference>
<dbReference type="Pfam" id="PF00580">
    <property type="entry name" value="UvrD-helicase"/>
    <property type="match status" value="1"/>
</dbReference>
<reference evidence="11" key="1">
    <citation type="submission" date="2016-10" db="EMBL/GenBank/DDBJ databases">
        <title>Sequence of Gallionella enrichment culture.</title>
        <authorList>
            <person name="Poehlein A."/>
            <person name="Muehling M."/>
            <person name="Daniel R."/>
        </authorList>
    </citation>
    <scope>NUCLEOTIDE SEQUENCE</scope>
</reference>
<proteinExistence type="predicted"/>
<dbReference type="GO" id="GO:0043138">
    <property type="term" value="F:3'-5' DNA helicase activity"/>
    <property type="evidence" value="ECO:0007669"/>
    <property type="project" value="UniProtKB-EC"/>
</dbReference>